<reference evidence="1" key="1">
    <citation type="submission" date="2019-11" db="EMBL/GenBank/DDBJ databases">
        <title>Genomic insights into an expanded diversity of filamentous marine cyanobacteria reveals the extraordinary biosynthetic potential of Moorea and Okeania.</title>
        <authorList>
            <person name="Ferreira Leao T."/>
            <person name="Wang M."/>
            <person name="Moss N."/>
            <person name="Da Silva R."/>
            <person name="Sanders J."/>
            <person name="Nurk S."/>
            <person name="Gurevich A."/>
            <person name="Humphrey G."/>
            <person name="Reher R."/>
            <person name="Zhu Q."/>
            <person name="Belda-Ferre P."/>
            <person name="Glukhov E."/>
            <person name="Rex R."/>
            <person name="Dorrestein P.C."/>
            <person name="Knight R."/>
            <person name="Pevzner P."/>
            <person name="Gerwick W.H."/>
            <person name="Gerwick L."/>
        </authorList>
    </citation>
    <scope>NUCLEOTIDE SEQUENCE</scope>
    <source>
        <strain evidence="1">SIO1C4</strain>
    </source>
</reference>
<sequence length="72" mass="8165">MGRWGDGEMERNECILQSSHAFPLQSKVDHNLYQGRMLSTLGVNRVLLSFFVLVAKSTPPSKESRTVQLIFL</sequence>
<dbReference type="EMBL" id="JAAHFQ010000291">
    <property type="protein sequence ID" value="NER28992.1"/>
    <property type="molecule type" value="Genomic_DNA"/>
</dbReference>
<dbReference type="AlphaFoldDB" id="A0A6B3NEE3"/>
<evidence type="ECO:0000313" key="1">
    <source>
        <dbReference type="EMBL" id="NER28992.1"/>
    </source>
</evidence>
<comment type="caution">
    <text evidence="1">The sequence shown here is derived from an EMBL/GenBank/DDBJ whole genome shotgun (WGS) entry which is preliminary data.</text>
</comment>
<organism evidence="1">
    <name type="scientific">Symploca sp. SIO1C4</name>
    <dbReference type="NCBI Taxonomy" id="2607765"/>
    <lineage>
        <taxon>Bacteria</taxon>
        <taxon>Bacillati</taxon>
        <taxon>Cyanobacteriota</taxon>
        <taxon>Cyanophyceae</taxon>
        <taxon>Coleofasciculales</taxon>
        <taxon>Coleofasciculaceae</taxon>
        <taxon>Symploca</taxon>
    </lineage>
</organism>
<proteinExistence type="predicted"/>
<gene>
    <name evidence="1" type="ORF">F6J89_15470</name>
</gene>
<name>A0A6B3NEE3_9CYAN</name>
<protein>
    <submittedName>
        <fullName evidence="1">Uncharacterized protein</fullName>
    </submittedName>
</protein>
<accession>A0A6B3NEE3</accession>